<accession>A0AAP0JZJ3</accession>
<protein>
    <submittedName>
        <fullName evidence="1">Uncharacterized protein</fullName>
    </submittedName>
</protein>
<dbReference type="AlphaFoldDB" id="A0AAP0JZJ3"/>
<comment type="caution">
    <text evidence="1">The sequence shown here is derived from an EMBL/GenBank/DDBJ whole genome shotgun (WGS) entry which is preliminary data.</text>
</comment>
<reference evidence="1 2" key="1">
    <citation type="submission" date="2024-01" db="EMBL/GenBank/DDBJ databases">
        <title>Genome assemblies of Stephania.</title>
        <authorList>
            <person name="Yang L."/>
        </authorList>
    </citation>
    <scope>NUCLEOTIDE SEQUENCE [LARGE SCALE GENOMIC DNA]</scope>
    <source>
        <strain evidence="1">YNDBR</strain>
        <tissue evidence="1">Leaf</tissue>
    </source>
</reference>
<dbReference type="EMBL" id="JBBNAF010000005">
    <property type="protein sequence ID" value="KAK9143113.1"/>
    <property type="molecule type" value="Genomic_DNA"/>
</dbReference>
<sequence>MHIDAKIKFREQRYFVDFKTNVSVVRTLPNLQSSEVEEARDHHDYLHLITVYWNSELKIHACFDSLYNLWQSQVGGLKNIPIMRNNYDLIHDQVGPTKLIDRERPPRNDFFVDIRTRTRDLLLVNKSTYKVLTTSPPLLAGMVLSLKSNRALASQSSDSKTIHQISGSKLIHQFAAKILHKLRTQMIVLLSKIPPSPTETEFSLQSWSESVVSSLKVSVLVDRYLFRGLGLVWPNLTDDTTSLLGYDATTSDLVQ</sequence>
<name>A0AAP0JZJ3_9MAGN</name>
<evidence type="ECO:0000313" key="1">
    <source>
        <dbReference type="EMBL" id="KAK9143113.1"/>
    </source>
</evidence>
<evidence type="ECO:0000313" key="2">
    <source>
        <dbReference type="Proteomes" id="UP001420932"/>
    </source>
</evidence>
<gene>
    <name evidence="1" type="ORF">Syun_012513</name>
</gene>
<keyword evidence="2" id="KW-1185">Reference proteome</keyword>
<organism evidence="1 2">
    <name type="scientific">Stephania yunnanensis</name>
    <dbReference type="NCBI Taxonomy" id="152371"/>
    <lineage>
        <taxon>Eukaryota</taxon>
        <taxon>Viridiplantae</taxon>
        <taxon>Streptophyta</taxon>
        <taxon>Embryophyta</taxon>
        <taxon>Tracheophyta</taxon>
        <taxon>Spermatophyta</taxon>
        <taxon>Magnoliopsida</taxon>
        <taxon>Ranunculales</taxon>
        <taxon>Menispermaceae</taxon>
        <taxon>Menispermoideae</taxon>
        <taxon>Cissampelideae</taxon>
        <taxon>Stephania</taxon>
    </lineage>
</organism>
<proteinExistence type="predicted"/>
<dbReference type="Proteomes" id="UP001420932">
    <property type="component" value="Unassembled WGS sequence"/>
</dbReference>